<evidence type="ECO:0000313" key="2">
    <source>
        <dbReference type="EMBL" id="OGG06744.1"/>
    </source>
</evidence>
<dbReference type="Proteomes" id="UP000177354">
    <property type="component" value="Unassembled WGS sequence"/>
</dbReference>
<keyword evidence="1" id="KW-0812">Transmembrane</keyword>
<keyword evidence="1" id="KW-1133">Transmembrane helix</keyword>
<dbReference type="AlphaFoldDB" id="A0A1F5Z347"/>
<proteinExistence type="predicted"/>
<sequence length="150" mass="16170">MHTVKGQTMIEVIVALTLIILFLSGVVVVELFAIKNADFARHKSVSTQLARQQIERARVVRDSTGISSLAVCMSGCFINSQLTPIPVSPTGIYGQSLTLTMASLTDCPLPTIIPLPISYKARAIVDWSQGLSGITPAPQVEVSSCITDWR</sequence>
<evidence type="ECO:0000313" key="3">
    <source>
        <dbReference type="Proteomes" id="UP000177354"/>
    </source>
</evidence>
<accession>A0A1F5Z347</accession>
<dbReference type="EMBL" id="MFJF01000014">
    <property type="protein sequence ID" value="OGG06744.1"/>
    <property type="molecule type" value="Genomic_DNA"/>
</dbReference>
<comment type="caution">
    <text evidence="2">The sequence shown here is derived from an EMBL/GenBank/DDBJ whole genome shotgun (WGS) entry which is preliminary data.</text>
</comment>
<name>A0A1F5Z347_9BACT</name>
<protein>
    <submittedName>
        <fullName evidence="2">Uncharacterized protein</fullName>
    </submittedName>
</protein>
<evidence type="ECO:0000256" key="1">
    <source>
        <dbReference type="SAM" id="Phobius"/>
    </source>
</evidence>
<gene>
    <name evidence="2" type="ORF">A2777_04585</name>
</gene>
<feature type="transmembrane region" description="Helical" evidence="1">
    <location>
        <begin position="12"/>
        <end position="34"/>
    </location>
</feature>
<reference evidence="2 3" key="1">
    <citation type="journal article" date="2016" name="Nat. Commun.">
        <title>Thousands of microbial genomes shed light on interconnected biogeochemical processes in an aquifer system.</title>
        <authorList>
            <person name="Anantharaman K."/>
            <person name="Brown C.T."/>
            <person name="Hug L.A."/>
            <person name="Sharon I."/>
            <person name="Castelle C.J."/>
            <person name="Probst A.J."/>
            <person name="Thomas B.C."/>
            <person name="Singh A."/>
            <person name="Wilkins M.J."/>
            <person name="Karaoz U."/>
            <person name="Brodie E.L."/>
            <person name="Williams K.H."/>
            <person name="Hubbard S.S."/>
            <person name="Banfield J.F."/>
        </authorList>
    </citation>
    <scope>NUCLEOTIDE SEQUENCE [LARGE SCALE GENOMIC DNA]</scope>
</reference>
<organism evidence="2 3">
    <name type="scientific">Candidatus Gottesmanbacteria bacterium RIFCSPHIGHO2_01_FULL_40_15</name>
    <dbReference type="NCBI Taxonomy" id="1798376"/>
    <lineage>
        <taxon>Bacteria</taxon>
        <taxon>Candidatus Gottesmaniibacteriota</taxon>
    </lineage>
</organism>
<keyword evidence="1" id="KW-0472">Membrane</keyword>